<reference evidence="2 3" key="1">
    <citation type="submission" date="2022-10" db="EMBL/GenBank/DDBJ databases">
        <title>Luteolibacter flavescens strain MCCC 1K03193, whole genome shotgun sequencing project.</title>
        <authorList>
            <person name="Zhao G."/>
            <person name="Shen L."/>
        </authorList>
    </citation>
    <scope>NUCLEOTIDE SEQUENCE [LARGE SCALE GENOMIC DNA]</scope>
    <source>
        <strain evidence="2 3">MCCC 1K03193</strain>
    </source>
</reference>
<evidence type="ECO:0000313" key="2">
    <source>
        <dbReference type="EMBL" id="MCW1885234.1"/>
    </source>
</evidence>
<protein>
    <recommendedName>
        <fullName evidence="4">Transmembrane protein</fullName>
    </recommendedName>
</protein>
<comment type="caution">
    <text evidence="2">The sequence shown here is derived from an EMBL/GenBank/DDBJ whole genome shotgun (WGS) entry which is preliminary data.</text>
</comment>
<evidence type="ECO:0000256" key="1">
    <source>
        <dbReference type="SAM" id="Phobius"/>
    </source>
</evidence>
<feature type="transmembrane region" description="Helical" evidence="1">
    <location>
        <begin position="46"/>
        <end position="65"/>
    </location>
</feature>
<keyword evidence="1" id="KW-1133">Transmembrane helix</keyword>
<dbReference type="EMBL" id="JAPDDS010000005">
    <property type="protein sequence ID" value="MCW1885234.1"/>
    <property type="molecule type" value="Genomic_DNA"/>
</dbReference>
<sequence>MPKFVLPGETGKRRSVPMPVCFGLTVVPALVLGISCRPFTQEHIGLGLASLIAGGFIWWTSSNLLTGVYESRQGSFSRREAPVRYWLHTAFIAALTILMISFLVHQAMQVISISGADWGK</sequence>
<feature type="transmembrane region" description="Helical" evidence="1">
    <location>
        <begin position="85"/>
        <end position="104"/>
    </location>
</feature>
<proteinExistence type="predicted"/>
<keyword evidence="1" id="KW-0812">Transmembrane</keyword>
<evidence type="ECO:0008006" key="4">
    <source>
        <dbReference type="Google" id="ProtNLM"/>
    </source>
</evidence>
<accession>A0ABT3FNT9</accession>
<dbReference type="Proteomes" id="UP001207930">
    <property type="component" value="Unassembled WGS sequence"/>
</dbReference>
<gene>
    <name evidence="2" type="ORF">OKA04_10885</name>
</gene>
<keyword evidence="3" id="KW-1185">Reference proteome</keyword>
<name>A0ABT3FNT9_9BACT</name>
<feature type="transmembrane region" description="Helical" evidence="1">
    <location>
        <begin position="16"/>
        <end position="34"/>
    </location>
</feature>
<keyword evidence="1" id="KW-0472">Membrane</keyword>
<evidence type="ECO:0000313" key="3">
    <source>
        <dbReference type="Proteomes" id="UP001207930"/>
    </source>
</evidence>
<organism evidence="2 3">
    <name type="scientific">Luteolibacter flavescens</name>
    <dbReference type="NCBI Taxonomy" id="1859460"/>
    <lineage>
        <taxon>Bacteria</taxon>
        <taxon>Pseudomonadati</taxon>
        <taxon>Verrucomicrobiota</taxon>
        <taxon>Verrucomicrobiia</taxon>
        <taxon>Verrucomicrobiales</taxon>
        <taxon>Verrucomicrobiaceae</taxon>
        <taxon>Luteolibacter</taxon>
    </lineage>
</organism>